<feature type="region of interest" description="Disordered" evidence="1">
    <location>
        <begin position="78"/>
        <end position="146"/>
    </location>
</feature>
<organism evidence="2 3">
    <name type="scientific">Planobispora longispora</name>
    <dbReference type="NCBI Taxonomy" id="28887"/>
    <lineage>
        <taxon>Bacteria</taxon>
        <taxon>Bacillati</taxon>
        <taxon>Actinomycetota</taxon>
        <taxon>Actinomycetes</taxon>
        <taxon>Streptosporangiales</taxon>
        <taxon>Streptosporangiaceae</taxon>
        <taxon>Planobispora</taxon>
    </lineage>
</organism>
<comment type="caution">
    <text evidence="2">The sequence shown here is derived from an EMBL/GenBank/DDBJ whole genome shotgun (WGS) entry which is preliminary data.</text>
</comment>
<evidence type="ECO:0000256" key="1">
    <source>
        <dbReference type="SAM" id="MobiDB-lite"/>
    </source>
</evidence>
<dbReference type="EMBL" id="BOOH01000030">
    <property type="protein sequence ID" value="GIH77451.1"/>
    <property type="molecule type" value="Genomic_DNA"/>
</dbReference>
<sequence length="146" mass="14727">MTGMTARRLLGAGIVALVLGGLSGTAVADTFWERSESRAGPGGASLKIMRAYAGDDGRVLFEELHYTAGPDGAKVYRTVSGAGGNDGAAPVSRGARQPAGASGDDGAEPIPLRARKPAGVSKGGGAERVPLRARKAGTQKAGTPRR</sequence>
<accession>A0A8J3RNN6</accession>
<reference evidence="2 3" key="1">
    <citation type="submission" date="2021-01" db="EMBL/GenBank/DDBJ databases">
        <title>Whole genome shotgun sequence of Planobispora longispora NBRC 13918.</title>
        <authorList>
            <person name="Komaki H."/>
            <person name="Tamura T."/>
        </authorList>
    </citation>
    <scope>NUCLEOTIDE SEQUENCE [LARGE SCALE GENOMIC DNA]</scope>
    <source>
        <strain evidence="2 3">NBRC 13918</strain>
    </source>
</reference>
<gene>
    <name evidence="2" type="ORF">Plo01_38800</name>
</gene>
<evidence type="ECO:0000313" key="2">
    <source>
        <dbReference type="EMBL" id="GIH77451.1"/>
    </source>
</evidence>
<protein>
    <submittedName>
        <fullName evidence="2">Uncharacterized protein</fullName>
    </submittedName>
</protein>
<dbReference type="AlphaFoldDB" id="A0A8J3RNN6"/>
<feature type="compositionally biased region" description="Basic residues" evidence="1">
    <location>
        <begin position="131"/>
        <end position="146"/>
    </location>
</feature>
<keyword evidence="3" id="KW-1185">Reference proteome</keyword>
<dbReference type="Proteomes" id="UP000616724">
    <property type="component" value="Unassembled WGS sequence"/>
</dbReference>
<dbReference type="RefSeq" id="WP_203892021.1">
    <property type="nucleotide sequence ID" value="NZ_BOOH01000030.1"/>
</dbReference>
<name>A0A8J3RNN6_9ACTN</name>
<evidence type="ECO:0000313" key="3">
    <source>
        <dbReference type="Proteomes" id="UP000616724"/>
    </source>
</evidence>
<proteinExistence type="predicted"/>